<evidence type="ECO:0000256" key="2">
    <source>
        <dbReference type="ARBA" id="ARBA00022475"/>
    </source>
</evidence>
<evidence type="ECO:0000256" key="6">
    <source>
        <dbReference type="SAM" id="Phobius"/>
    </source>
</evidence>
<gene>
    <name evidence="8" type="ORF">LEA_12972</name>
</gene>
<dbReference type="AlphaFoldDB" id="K1T2A5"/>
<feature type="transmembrane region" description="Helical" evidence="6">
    <location>
        <begin position="31"/>
        <end position="52"/>
    </location>
</feature>
<accession>K1T2A5</accession>
<evidence type="ECO:0000256" key="1">
    <source>
        <dbReference type="ARBA" id="ARBA00004651"/>
    </source>
</evidence>
<dbReference type="Gene3D" id="1.20.1640.10">
    <property type="entry name" value="Multidrug efflux transporter AcrB transmembrane domain"/>
    <property type="match status" value="1"/>
</dbReference>
<protein>
    <recommendedName>
        <fullName evidence="7">Membrane transport protein MMPL domain-containing protein</fullName>
    </recommendedName>
</protein>
<evidence type="ECO:0000259" key="7">
    <source>
        <dbReference type="Pfam" id="PF03176"/>
    </source>
</evidence>
<evidence type="ECO:0000256" key="4">
    <source>
        <dbReference type="ARBA" id="ARBA00022989"/>
    </source>
</evidence>
<keyword evidence="4 6" id="KW-1133">Transmembrane helix</keyword>
<organism evidence="8">
    <name type="scientific">human gut metagenome</name>
    <dbReference type="NCBI Taxonomy" id="408170"/>
    <lineage>
        <taxon>unclassified sequences</taxon>
        <taxon>metagenomes</taxon>
        <taxon>organismal metagenomes</taxon>
    </lineage>
</organism>
<dbReference type="PANTHER" id="PTHR33406">
    <property type="entry name" value="MEMBRANE PROTEIN MJ1562-RELATED"/>
    <property type="match status" value="1"/>
</dbReference>
<feature type="transmembrane region" description="Helical" evidence="6">
    <location>
        <begin position="58"/>
        <end position="78"/>
    </location>
</feature>
<feature type="transmembrane region" description="Helical" evidence="6">
    <location>
        <begin position="6"/>
        <end position="24"/>
    </location>
</feature>
<comment type="caution">
    <text evidence="8">The sequence shown here is derived from an EMBL/GenBank/DDBJ whole genome shotgun (WGS) entry which is preliminary data.</text>
</comment>
<dbReference type="InterPro" id="IPR050545">
    <property type="entry name" value="Mycobact_MmpL"/>
</dbReference>
<reference evidence="8" key="1">
    <citation type="journal article" date="2013" name="Environ. Microbiol.">
        <title>Microbiota from the distal guts of lean and obese adolescents exhibit partial functional redundancy besides clear differences in community structure.</title>
        <authorList>
            <person name="Ferrer M."/>
            <person name="Ruiz A."/>
            <person name="Lanza F."/>
            <person name="Haange S.B."/>
            <person name="Oberbach A."/>
            <person name="Till H."/>
            <person name="Bargiela R."/>
            <person name="Campoy C."/>
            <person name="Segura M.T."/>
            <person name="Richter M."/>
            <person name="von Bergen M."/>
            <person name="Seifert J."/>
            <person name="Suarez A."/>
        </authorList>
    </citation>
    <scope>NUCLEOTIDE SEQUENCE</scope>
</reference>
<dbReference type="InterPro" id="IPR004869">
    <property type="entry name" value="MMPL_dom"/>
</dbReference>
<dbReference type="SUPFAM" id="SSF82866">
    <property type="entry name" value="Multidrug efflux transporter AcrB transmembrane domain"/>
    <property type="match status" value="1"/>
</dbReference>
<keyword evidence="2" id="KW-1003">Cell membrane</keyword>
<feature type="transmembrane region" description="Helical" evidence="6">
    <location>
        <begin position="99"/>
        <end position="125"/>
    </location>
</feature>
<evidence type="ECO:0000256" key="3">
    <source>
        <dbReference type="ARBA" id="ARBA00022692"/>
    </source>
</evidence>
<feature type="transmembrane region" description="Helical" evidence="6">
    <location>
        <begin position="137"/>
        <end position="160"/>
    </location>
</feature>
<evidence type="ECO:0000313" key="8">
    <source>
        <dbReference type="EMBL" id="EKC60230.1"/>
    </source>
</evidence>
<keyword evidence="5 6" id="KW-0472">Membrane</keyword>
<dbReference type="PANTHER" id="PTHR33406:SF13">
    <property type="entry name" value="MEMBRANE PROTEIN YDFJ"/>
    <property type="match status" value="1"/>
</dbReference>
<comment type="subcellular location">
    <subcellularLocation>
        <location evidence="1">Cell membrane</location>
        <topology evidence="1">Multi-pass membrane protein</topology>
    </subcellularLocation>
</comment>
<keyword evidence="3 6" id="KW-0812">Transmembrane</keyword>
<dbReference type="EMBL" id="AJWY01008791">
    <property type="protein sequence ID" value="EKC60230.1"/>
    <property type="molecule type" value="Genomic_DNA"/>
</dbReference>
<sequence>MTTVDFQVVNAISIVAIFIIIAIVEKSITLPIILVAVIELAIFINLGIPHLMGESLPFITPICISTIQLGATVDYAILMTTRYKKERYLGNDKRTSVITALETSIPSIIVSAMGLFAATIGVAFYSDVDLISSICKLLARGAVISMFCVTLILPAMFMLFDKVIAKTTLGFKPKKTSISEADV</sequence>
<proteinExistence type="predicted"/>
<dbReference type="GO" id="GO:0005886">
    <property type="term" value="C:plasma membrane"/>
    <property type="evidence" value="ECO:0007669"/>
    <property type="project" value="UniProtKB-SubCell"/>
</dbReference>
<name>K1T2A5_9ZZZZ</name>
<feature type="domain" description="Membrane transport protein MMPL" evidence="7">
    <location>
        <begin position="5"/>
        <end position="161"/>
    </location>
</feature>
<dbReference type="Pfam" id="PF03176">
    <property type="entry name" value="MMPL"/>
    <property type="match status" value="1"/>
</dbReference>
<evidence type="ECO:0000256" key="5">
    <source>
        <dbReference type="ARBA" id="ARBA00023136"/>
    </source>
</evidence>